<feature type="transmembrane region" description="Helical" evidence="7">
    <location>
        <begin position="74"/>
        <end position="103"/>
    </location>
</feature>
<sequence length="227" mass="23224">MHIEPGVVDGAKLVLSHATAAGAVGLAAKMARDTIRQDGGVGALTLRGAAATALVFSFFEILPHYPMGVSEVHLILGSTLFLLFGAGPAAVGLAAGLLVQGVFFAPWDLPQYGMNVTTLLVPIWGVSRLAKRIIPAGTPYVEVGYGQALALSAACQGGIIAWVAFWAVYGQGFGAANLAAVGSFGAAYLTVLLVEPLADLAVLAGAKAWAATGRTPWFSARLRHAAG</sequence>
<dbReference type="RefSeq" id="WP_111397238.1">
    <property type="nucleotide sequence ID" value="NZ_QKYU01000005.1"/>
</dbReference>
<dbReference type="GO" id="GO:0000041">
    <property type="term" value="P:transition metal ion transport"/>
    <property type="evidence" value="ECO:0007669"/>
    <property type="project" value="InterPro"/>
</dbReference>
<evidence type="ECO:0000313" key="8">
    <source>
        <dbReference type="EMBL" id="PZW48364.1"/>
    </source>
</evidence>
<keyword evidence="5 7" id="KW-1133">Transmembrane helix</keyword>
<keyword evidence="9" id="KW-1185">Reference proteome</keyword>
<evidence type="ECO:0000256" key="4">
    <source>
        <dbReference type="ARBA" id="ARBA00022692"/>
    </source>
</evidence>
<feature type="transmembrane region" description="Helical" evidence="7">
    <location>
        <begin position="109"/>
        <end position="127"/>
    </location>
</feature>
<reference evidence="8 9" key="1">
    <citation type="submission" date="2018-06" db="EMBL/GenBank/DDBJ databases">
        <title>Genomic Encyclopedia of Archaeal and Bacterial Type Strains, Phase II (KMG-II): from individual species to whole genera.</title>
        <authorList>
            <person name="Goeker M."/>
        </authorList>
    </citation>
    <scope>NUCLEOTIDE SEQUENCE [LARGE SCALE GENOMIC DNA]</scope>
    <source>
        <strain evidence="8 9">DSM 24525</strain>
    </source>
</reference>
<feature type="transmembrane region" description="Helical" evidence="7">
    <location>
        <begin position="175"/>
        <end position="194"/>
    </location>
</feature>
<dbReference type="Pfam" id="PF01891">
    <property type="entry name" value="CbiM"/>
    <property type="match status" value="1"/>
</dbReference>
<evidence type="ECO:0000256" key="1">
    <source>
        <dbReference type="ARBA" id="ARBA00004651"/>
    </source>
</evidence>
<keyword evidence="2" id="KW-0813">Transport</keyword>
<dbReference type="InterPro" id="IPR002751">
    <property type="entry name" value="CbiM/NikMN"/>
</dbReference>
<keyword evidence="6 7" id="KW-0472">Membrane</keyword>
<comment type="subcellular location">
    <subcellularLocation>
        <location evidence="1">Cell membrane</location>
        <topology evidence="1">Multi-pass membrane protein</topology>
    </subcellularLocation>
</comment>
<evidence type="ECO:0000256" key="2">
    <source>
        <dbReference type="ARBA" id="ARBA00022448"/>
    </source>
</evidence>
<evidence type="ECO:0000256" key="3">
    <source>
        <dbReference type="ARBA" id="ARBA00022475"/>
    </source>
</evidence>
<dbReference type="GO" id="GO:0005886">
    <property type="term" value="C:plasma membrane"/>
    <property type="evidence" value="ECO:0007669"/>
    <property type="project" value="UniProtKB-SubCell"/>
</dbReference>
<organism evidence="8 9">
    <name type="scientific">Humitalea rosea</name>
    <dbReference type="NCBI Taxonomy" id="990373"/>
    <lineage>
        <taxon>Bacteria</taxon>
        <taxon>Pseudomonadati</taxon>
        <taxon>Pseudomonadota</taxon>
        <taxon>Alphaproteobacteria</taxon>
        <taxon>Acetobacterales</taxon>
        <taxon>Roseomonadaceae</taxon>
        <taxon>Humitalea</taxon>
    </lineage>
</organism>
<dbReference type="AlphaFoldDB" id="A0A2W7IRZ7"/>
<dbReference type="Gene3D" id="1.10.1760.20">
    <property type="match status" value="1"/>
</dbReference>
<evidence type="ECO:0000313" key="9">
    <source>
        <dbReference type="Proteomes" id="UP000249688"/>
    </source>
</evidence>
<dbReference type="Proteomes" id="UP000249688">
    <property type="component" value="Unassembled WGS sequence"/>
</dbReference>
<feature type="transmembrane region" description="Helical" evidence="7">
    <location>
        <begin position="148"/>
        <end position="169"/>
    </location>
</feature>
<feature type="transmembrane region" description="Helical" evidence="7">
    <location>
        <begin position="40"/>
        <end position="62"/>
    </location>
</feature>
<name>A0A2W7IRZ7_9PROT</name>
<evidence type="ECO:0000256" key="7">
    <source>
        <dbReference type="SAM" id="Phobius"/>
    </source>
</evidence>
<dbReference type="OrthoDB" id="4710659at2"/>
<keyword evidence="3" id="KW-1003">Cell membrane</keyword>
<protein>
    <submittedName>
        <fullName evidence="8">Cobalt uptake protein with substrate-specific transmembrane region</fullName>
    </submittedName>
</protein>
<dbReference type="EMBL" id="QKYU01000005">
    <property type="protein sequence ID" value="PZW48364.1"/>
    <property type="molecule type" value="Genomic_DNA"/>
</dbReference>
<accession>A0A2W7IRZ7</accession>
<comment type="caution">
    <text evidence="8">The sequence shown here is derived from an EMBL/GenBank/DDBJ whole genome shotgun (WGS) entry which is preliminary data.</text>
</comment>
<gene>
    <name evidence="8" type="ORF">C8P66_105113</name>
</gene>
<proteinExistence type="predicted"/>
<keyword evidence="4 7" id="KW-0812">Transmembrane</keyword>
<evidence type="ECO:0000256" key="5">
    <source>
        <dbReference type="ARBA" id="ARBA00022989"/>
    </source>
</evidence>
<evidence type="ECO:0000256" key="6">
    <source>
        <dbReference type="ARBA" id="ARBA00023136"/>
    </source>
</evidence>